<evidence type="ECO:0000256" key="2">
    <source>
        <dbReference type="ARBA" id="ARBA00023125"/>
    </source>
</evidence>
<evidence type="ECO:0000256" key="5">
    <source>
        <dbReference type="SAM" id="MobiDB-lite"/>
    </source>
</evidence>
<dbReference type="InterPro" id="IPR050109">
    <property type="entry name" value="HTH-type_TetR-like_transc_reg"/>
</dbReference>
<dbReference type="PANTHER" id="PTHR30055">
    <property type="entry name" value="HTH-TYPE TRANSCRIPTIONAL REGULATOR RUTR"/>
    <property type="match status" value="1"/>
</dbReference>
<feature type="domain" description="HTH tetR-type" evidence="6">
    <location>
        <begin position="11"/>
        <end position="71"/>
    </location>
</feature>
<dbReference type="Pfam" id="PF00440">
    <property type="entry name" value="TetR_N"/>
    <property type="match status" value="1"/>
</dbReference>
<dbReference type="PANTHER" id="PTHR30055:SF238">
    <property type="entry name" value="MYCOFACTOCIN BIOSYNTHESIS TRANSCRIPTIONAL REGULATOR MFTR-RELATED"/>
    <property type="match status" value="1"/>
</dbReference>
<evidence type="ECO:0000259" key="6">
    <source>
        <dbReference type="PROSITE" id="PS50977"/>
    </source>
</evidence>
<dbReference type="PRINTS" id="PR00455">
    <property type="entry name" value="HTHTETR"/>
</dbReference>
<evidence type="ECO:0000256" key="1">
    <source>
        <dbReference type="ARBA" id="ARBA00023015"/>
    </source>
</evidence>
<protein>
    <submittedName>
        <fullName evidence="7">AcrR family transcriptional regulator</fullName>
    </submittedName>
</protein>
<evidence type="ECO:0000256" key="3">
    <source>
        <dbReference type="ARBA" id="ARBA00023163"/>
    </source>
</evidence>
<evidence type="ECO:0000313" key="7">
    <source>
        <dbReference type="EMBL" id="MBE1493894.1"/>
    </source>
</evidence>
<sequence>MPLTLRERSRLMIGQEISDTALRLFTEQGFEQTTIAQIAREAGVSQRTLFRYFGTKEDLIGGGEDTFAAVLTEIVESQPADVPAWTALRAGFLAVLAPARQERMRVILGTASLRARFIEKRLRLQDAVLPIIEARMGIGEPDRDPRARTRPWRRGSPATTGSTSRRAVRPVRGHDPHRLRLTVRVRFWPLTGD</sequence>
<evidence type="ECO:0000256" key="4">
    <source>
        <dbReference type="PROSITE-ProRule" id="PRU00335"/>
    </source>
</evidence>
<dbReference type="PROSITE" id="PS01081">
    <property type="entry name" value="HTH_TETR_1"/>
    <property type="match status" value="1"/>
</dbReference>
<gene>
    <name evidence="7" type="ORF">H4696_000994</name>
</gene>
<feature type="region of interest" description="Disordered" evidence="5">
    <location>
        <begin position="139"/>
        <end position="173"/>
    </location>
</feature>
<comment type="caution">
    <text evidence="7">The sequence shown here is derived from an EMBL/GenBank/DDBJ whole genome shotgun (WGS) entry which is preliminary data.</text>
</comment>
<evidence type="ECO:0000313" key="8">
    <source>
        <dbReference type="Proteomes" id="UP000631670"/>
    </source>
</evidence>
<organism evidence="7 8">
    <name type="scientific">Amycolatopsis lexingtonensis</name>
    <dbReference type="NCBI Taxonomy" id="218822"/>
    <lineage>
        <taxon>Bacteria</taxon>
        <taxon>Bacillati</taxon>
        <taxon>Actinomycetota</taxon>
        <taxon>Actinomycetes</taxon>
        <taxon>Pseudonocardiales</taxon>
        <taxon>Pseudonocardiaceae</taxon>
        <taxon>Amycolatopsis</taxon>
    </lineage>
</organism>
<accession>A0ABR9HSJ0</accession>
<dbReference type="RefSeq" id="WP_192782081.1">
    <property type="nucleotide sequence ID" value="NZ_JADBEG010000001.1"/>
</dbReference>
<dbReference type="InterPro" id="IPR009057">
    <property type="entry name" value="Homeodomain-like_sf"/>
</dbReference>
<keyword evidence="2 4" id="KW-0238">DNA-binding</keyword>
<reference evidence="7 8" key="1">
    <citation type="submission" date="2020-10" db="EMBL/GenBank/DDBJ databases">
        <title>Sequencing the genomes of 1000 actinobacteria strains.</title>
        <authorList>
            <person name="Klenk H.-P."/>
        </authorList>
    </citation>
    <scope>NUCLEOTIDE SEQUENCE [LARGE SCALE GENOMIC DNA]</scope>
    <source>
        <strain evidence="7 8">DSM 44653</strain>
    </source>
</reference>
<dbReference type="EMBL" id="JADBEG010000001">
    <property type="protein sequence ID" value="MBE1493894.1"/>
    <property type="molecule type" value="Genomic_DNA"/>
</dbReference>
<dbReference type="InterPro" id="IPR001647">
    <property type="entry name" value="HTH_TetR"/>
</dbReference>
<dbReference type="PROSITE" id="PS50977">
    <property type="entry name" value="HTH_TETR_2"/>
    <property type="match status" value="1"/>
</dbReference>
<feature type="DNA-binding region" description="H-T-H motif" evidence="4">
    <location>
        <begin position="34"/>
        <end position="53"/>
    </location>
</feature>
<keyword evidence="3" id="KW-0804">Transcription</keyword>
<keyword evidence="1" id="KW-0805">Transcription regulation</keyword>
<proteinExistence type="predicted"/>
<keyword evidence="8" id="KW-1185">Reference proteome</keyword>
<dbReference type="InterPro" id="IPR023772">
    <property type="entry name" value="DNA-bd_HTH_TetR-type_CS"/>
</dbReference>
<name>A0ABR9HSJ0_9PSEU</name>
<dbReference type="Proteomes" id="UP000631670">
    <property type="component" value="Unassembled WGS sequence"/>
</dbReference>
<dbReference type="SUPFAM" id="SSF46689">
    <property type="entry name" value="Homeodomain-like"/>
    <property type="match status" value="1"/>
</dbReference>
<dbReference type="Gene3D" id="1.10.357.10">
    <property type="entry name" value="Tetracycline Repressor, domain 2"/>
    <property type="match status" value="1"/>
</dbReference>